<accession>A0A517NTH2</accession>
<evidence type="ECO:0000256" key="7">
    <source>
        <dbReference type="ARBA" id="ARBA00022763"/>
    </source>
</evidence>
<dbReference type="SMART" id="SM00987">
    <property type="entry name" value="UreE_C"/>
    <property type="match status" value="1"/>
</dbReference>
<evidence type="ECO:0000256" key="10">
    <source>
        <dbReference type="ARBA" id="ARBA00023014"/>
    </source>
</evidence>
<evidence type="ECO:0000256" key="11">
    <source>
        <dbReference type="ARBA" id="ARBA00023204"/>
    </source>
</evidence>
<evidence type="ECO:0000256" key="9">
    <source>
        <dbReference type="ARBA" id="ARBA00023004"/>
    </source>
</evidence>
<dbReference type="GO" id="GO:0046872">
    <property type="term" value="F:metal ion binding"/>
    <property type="evidence" value="ECO:0007669"/>
    <property type="project" value="UniProtKB-KW"/>
</dbReference>
<dbReference type="PANTHER" id="PTHR33693">
    <property type="entry name" value="TYPE-5 URACIL-DNA GLYCOSYLASE"/>
    <property type="match status" value="1"/>
</dbReference>
<keyword evidence="9" id="KW-0408">Iron</keyword>
<feature type="compositionally biased region" description="Low complexity" evidence="12">
    <location>
        <begin position="69"/>
        <end position="88"/>
    </location>
</feature>
<dbReference type="EC" id="3.2.2.27" evidence="3"/>
<dbReference type="InterPro" id="IPR005122">
    <property type="entry name" value="Uracil-DNA_glycosylase-like"/>
</dbReference>
<name>A0A517NTH2_9BACT</name>
<dbReference type="GO" id="GO:0051539">
    <property type="term" value="F:4 iron, 4 sulfur cluster binding"/>
    <property type="evidence" value="ECO:0007669"/>
    <property type="project" value="UniProtKB-KW"/>
</dbReference>
<dbReference type="InterPro" id="IPR005273">
    <property type="entry name" value="Ura-DNA_glyco_family4"/>
</dbReference>
<keyword evidence="6" id="KW-0479">Metal-binding</keyword>
<gene>
    <name evidence="14" type="ORF">K239x_23710</name>
</gene>
<keyword evidence="7" id="KW-0227">DNA damage</keyword>
<keyword evidence="5" id="KW-0004">4Fe-4S</keyword>
<dbReference type="NCBIfam" id="TIGR00758">
    <property type="entry name" value="UDG_fam4"/>
    <property type="match status" value="1"/>
</dbReference>
<evidence type="ECO:0000313" key="14">
    <source>
        <dbReference type="EMBL" id="QDT10415.1"/>
    </source>
</evidence>
<comment type="similarity">
    <text evidence="2">Belongs to the uracil-DNA glycosylase (UDG) superfamily. Type 4 (UDGa) family.</text>
</comment>
<dbReference type="Pfam" id="PF03167">
    <property type="entry name" value="UDG"/>
    <property type="match status" value="1"/>
</dbReference>
<evidence type="ECO:0000256" key="3">
    <source>
        <dbReference type="ARBA" id="ARBA00012030"/>
    </source>
</evidence>
<dbReference type="PANTHER" id="PTHR33693:SF1">
    <property type="entry name" value="TYPE-4 URACIL-DNA GLYCOSYLASE"/>
    <property type="match status" value="1"/>
</dbReference>
<dbReference type="SUPFAM" id="SSF52141">
    <property type="entry name" value="Uracil-DNA glycosylase-like"/>
    <property type="match status" value="1"/>
</dbReference>
<sequence length="323" mass="34934">MNPNDSDPIKLHPDVILAQSAALARHLQASGVAFLPQADVNVAKEMQQHFATPAAASVEADAIAPVRPSAPSQLPAQPANQQTTQQPAQSPPTQSPPTQSPPAIKTGASPPNRSASPPIVADTIEANYDGPSLGETDRMAKLNVLSESVAACTKCEQLAQCRTKTVFGEGSATPRFAFFGEGPGADEDRTGRPFVGKAGQLLTKMIEACTLRREDVYIFNTVKCRPPGNRNPDPSELTNCREYFEAQLAILRPEYIVCMGAISSQTLLNSKLSVGRLRGKFHRYFDSKVLVTYHPAYLLRNPDAKKAAWQDLQLMLRDSGIKT</sequence>
<evidence type="ECO:0000256" key="6">
    <source>
        <dbReference type="ARBA" id="ARBA00022723"/>
    </source>
</evidence>
<dbReference type="GO" id="GO:0006281">
    <property type="term" value="P:DNA repair"/>
    <property type="evidence" value="ECO:0007669"/>
    <property type="project" value="UniProtKB-KW"/>
</dbReference>
<evidence type="ECO:0000256" key="4">
    <source>
        <dbReference type="ARBA" id="ARBA00019403"/>
    </source>
</evidence>
<evidence type="ECO:0000256" key="2">
    <source>
        <dbReference type="ARBA" id="ARBA00006521"/>
    </source>
</evidence>
<protein>
    <recommendedName>
        <fullName evidence="4">Type-4 uracil-DNA glycosylase</fullName>
        <ecNumber evidence="3">3.2.2.27</ecNumber>
    </recommendedName>
</protein>
<organism evidence="14 15">
    <name type="scientific">Stieleria marina</name>
    <dbReference type="NCBI Taxonomy" id="1930275"/>
    <lineage>
        <taxon>Bacteria</taxon>
        <taxon>Pseudomonadati</taxon>
        <taxon>Planctomycetota</taxon>
        <taxon>Planctomycetia</taxon>
        <taxon>Pirellulales</taxon>
        <taxon>Pirellulaceae</taxon>
        <taxon>Stieleria</taxon>
    </lineage>
</organism>
<proteinExistence type="inferred from homology"/>
<dbReference type="EMBL" id="CP036526">
    <property type="protein sequence ID" value="QDT10415.1"/>
    <property type="molecule type" value="Genomic_DNA"/>
</dbReference>
<comment type="catalytic activity">
    <reaction evidence="1">
        <text>Hydrolyzes single-stranded DNA or mismatched double-stranded DNA and polynucleotides, releasing free uracil.</text>
        <dbReference type="EC" id="3.2.2.27"/>
    </reaction>
</comment>
<dbReference type="Gene3D" id="3.40.470.10">
    <property type="entry name" value="Uracil-DNA glycosylase-like domain"/>
    <property type="match status" value="1"/>
</dbReference>
<evidence type="ECO:0000256" key="1">
    <source>
        <dbReference type="ARBA" id="ARBA00001400"/>
    </source>
</evidence>
<evidence type="ECO:0000313" key="15">
    <source>
        <dbReference type="Proteomes" id="UP000319817"/>
    </source>
</evidence>
<evidence type="ECO:0000259" key="13">
    <source>
        <dbReference type="SMART" id="SM00986"/>
    </source>
</evidence>
<evidence type="ECO:0000256" key="8">
    <source>
        <dbReference type="ARBA" id="ARBA00022801"/>
    </source>
</evidence>
<dbReference type="AlphaFoldDB" id="A0A517NTH2"/>
<dbReference type="SMART" id="SM00986">
    <property type="entry name" value="UDG"/>
    <property type="match status" value="1"/>
</dbReference>
<dbReference type="InterPro" id="IPR051536">
    <property type="entry name" value="UDG_Type-4/5"/>
</dbReference>
<dbReference type="OrthoDB" id="5290748at2"/>
<dbReference type="CDD" id="cd10030">
    <property type="entry name" value="UDG-F4_TTUDGA_SPO1dp_like"/>
    <property type="match status" value="1"/>
</dbReference>
<dbReference type="RefSeq" id="WP_145417975.1">
    <property type="nucleotide sequence ID" value="NZ_CP036526.1"/>
</dbReference>
<dbReference type="GO" id="GO:0004844">
    <property type="term" value="F:uracil DNA N-glycosylase activity"/>
    <property type="evidence" value="ECO:0007669"/>
    <property type="project" value="UniProtKB-EC"/>
</dbReference>
<evidence type="ECO:0000256" key="12">
    <source>
        <dbReference type="SAM" id="MobiDB-lite"/>
    </source>
</evidence>
<feature type="region of interest" description="Disordered" evidence="12">
    <location>
        <begin position="68"/>
        <end position="119"/>
    </location>
</feature>
<keyword evidence="11" id="KW-0234">DNA repair</keyword>
<dbReference type="InterPro" id="IPR036895">
    <property type="entry name" value="Uracil-DNA_glycosylase-like_sf"/>
</dbReference>
<feature type="compositionally biased region" description="Pro residues" evidence="12">
    <location>
        <begin position="89"/>
        <end position="100"/>
    </location>
</feature>
<keyword evidence="15" id="KW-1185">Reference proteome</keyword>
<keyword evidence="10" id="KW-0411">Iron-sulfur</keyword>
<dbReference type="Proteomes" id="UP000319817">
    <property type="component" value="Chromosome"/>
</dbReference>
<keyword evidence="8" id="KW-0378">Hydrolase</keyword>
<reference evidence="14 15" key="1">
    <citation type="submission" date="2019-02" db="EMBL/GenBank/DDBJ databases">
        <title>Deep-cultivation of Planctomycetes and their phenomic and genomic characterization uncovers novel biology.</title>
        <authorList>
            <person name="Wiegand S."/>
            <person name="Jogler M."/>
            <person name="Boedeker C."/>
            <person name="Pinto D."/>
            <person name="Vollmers J."/>
            <person name="Rivas-Marin E."/>
            <person name="Kohn T."/>
            <person name="Peeters S.H."/>
            <person name="Heuer A."/>
            <person name="Rast P."/>
            <person name="Oberbeckmann S."/>
            <person name="Bunk B."/>
            <person name="Jeske O."/>
            <person name="Meyerdierks A."/>
            <person name="Storesund J.E."/>
            <person name="Kallscheuer N."/>
            <person name="Luecker S."/>
            <person name="Lage O.M."/>
            <person name="Pohl T."/>
            <person name="Merkel B.J."/>
            <person name="Hornburger P."/>
            <person name="Mueller R.-W."/>
            <person name="Bruemmer F."/>
            <person name="Labrenz M."/>
            <person name="Spormann A.M."/>
            <person name="Op den Camp H."/>
            <person name="Overmann J."/>
            <person name="Amann R."/>
            <person name="Jetten M.S.M."/>
            <person name="Mascher T."/>
            <person name="Medema M.H."/>
            <person name="Devos D.P."/>
            <person name="Kaster A.-K."/>
            <person name="Ovreas L."/>
            <person name="Rohde M."/>
            <person name="Galperin M.Y."/>
            <person name="Jogler C."/>
        </authorList>
    </citation>
    <scope>NUCLEOTIDE SEQUENCE [LARGE SCALE GENOMIC DNA]</scope>
    <source>
        <strain evidence="14 15">K23_9</strain>
    </source>
</reference>
<evidence type="ECO:0000256" key="5">
    <source>
        <dbReference type="ARBA" id="ARBA00022485"/>
    </source>
</evidence>
<feature type="domain" description="Uracil-DNA glycosylase-like" evidence="13">
    <location>
        <begin position="167"/>
        <end position="313"/>
    </location>
</feature>